<dbReference type="InterPro" id="IPR037022">
    <property type="entry name" value="Formyl_trans_C_sf"/>
</dbReference>
<comment type="similarity">
    <text evidence="2 8">Belongs to the Fmt family.</text>
</comment>
<gene>
    <name evidence="8" type="primary">fmt</name>
    <name evidence="11" type="ORF">EDC14_102221</name>
</gene>
<dbReference type="SUPFAM" id="SSF50486">
    <property type="entry name" value="FMT C-terminal domain-like"/>
    <property type="match status" value="1"/>
</dbReference>
<dbReference type="FunFam" id="3.40.50.12230:FF:000001">
    <property type="entry name" value="Methionyl-tRNA formyltransferase"/>
    <property type="match status" value="1"/>
</dbReference>
<evidence type="ECO:0000313" key="12">
    <source>
        <dbReference type="Proteomes" id="UP000295008"/>
    </source>
</evidence>
<evidence type="ECO:0000256" key="8">
    <source>
        <dbReference type="HAMAP-Rule" id="MF_00182"/>
    </source>
</evidence>
<dbReference type="AlphaFoldDB" id="A0A4V2QD89"/>
<feature type="domain" description="Formyl transferase C-terminal" evidence="10">
    <location>
        <begin position="204"/>
        <end position="305"/>
    </location>
</feature>
<comment type="catalytic activity">
    <reaction evidence="7 8">
        <text>L-methionyl-tRNA(fMet) + (6R)-10-formyltetrahydrofolate = N-formyl-L-methionyl-tRNA(fMet) + (6S)-5,6,7,8-tetrahydrofolate + H(+)</text>
        <dbReference type="Rhea" id="RHEA:24380"/>
        <dbReference type="Rhea" id="RHEA-COMP:9952"/>
        <dbReference type="Rhea" id="RHEA-COMP:9953"/>
        <dbReference type="ChEBI" id="CHEBI:15378"/>
        <dbReference type="ChEBI" id="CHEBI:57453"/>
        <dbReference type="ChEBI" id="CHEBI:78530"/>
        <dbReference type="ChEBI" id="CHEBI:78844"/>
        <dbReference type="ChEBI" id="CHEBI:195366"/>
        <dbReference type="EC" id="2.1.2.9"/>
    </reaction>
</comment>
<organism evidence="11 12">
    <name type="scientific">Hydrogenispora ethanolica</name>
    <dbReference type="NCBI Taxonomy" id="1082276"/>
    <lineage>
        <taxon>Bacteria</taxon>
        <taxon>Bacillati</taxon>
        <taxon>Bacillota</taxon>
        <taxon>Hydrogenispora</taxon>
    </lineage>
</organism>
<feature type="binding site" evidence="8">
    <location>
        <begin position="110"/>
        <end position="113"/>
    </location>
    <ligand>
        <name>(6S)-5,6,7,8-tetrahydrofolate</name>
        <dbReference type="ChEBI" id="CHEBI:57453"/>
    </ligand>
</feature>
<dbReference type="Proteomes" id="UP000295008">
    <property type="component" value="Unassembled WGS sequence"/>
</dbReference>
<dbReference type="GO" id="GO:0005829">
    <property type="term" value="C:cytosol"/>
    <property type="evidence" value="ECO:0007669"/>
    <property type="project" value="TreeGrafter"/>
</dbReference>
<evidence type="ECO:0000259" key="9">
    <source>
        <dbReference type="Pfam" id="PF00551"/>
    </source>
</evidence>
<comment type="caution">
    <text evidence="11">The sequence shown here is derived from an EMBL/GenBank/DDBJ whole genome shotgun (WGS) entry which is preliminary data.</text>
</comment>
<evidence type="ECO:0000313" key="11">
    <source>
        <dbReference type="EMBL" id="TCL62967.1"/>
    </source>
</evidence>
<name>A0A4V2QD89_HYDET</name>
<evidence type="ECO:0000256" key="1">
    <source>
        <dbReference type="ARBA" id="ARBA00002606"/>
    </source>
</evidence>
<dbReference type="EMBL" id="SLUN01000022">
    <property type="protein sequence ID" value="TCL62967.1"/>
    <property type="molecule type" value="Genomic_DNA"/>
</dbReference>
<evidence type="ECO:0000259" key="10">
    <source>
        <dbReference type="Pfam" id="PF02911"/>
    </source>
</evidence>
<dbReference type="PANTHER" id="PTHR11138">
    <property type="entry name" value="METHIONYL-TRNA FORMYLTRANSFERASE"/>
    <property type="match status" value="1"/>
</dbReference>
<evidence type="ECO:0000256" key="4">
    <source>
        <dbReference type="ARBA" id="ARBA00016014"/>
    </source>
</evidence>
<dbReference type="InterPro" id="IPR041711">
    <property type="entry name" value="Met-tRNA-FMT_N"/>
</dbReference>
<dbReference type="NCBIfam" id="TIGR00460">
    <property type="entry name" value="fmt"/>
    <property type="match status" value="1"/>
</dbReference>
<dbReference type="CDD" id="cd08704">
    <property type="entry name" value="Met_tRNA_FMT_C"/>
    <property type="match status" value="1"/>
</dbReference>
<dbReference type="CDD" id="cd08646">
    <property type="entry name" value="FMT_core_Met-tRNA-FMT_N"/>
    <property type="match status" value="1"/>
</dbReference>
<dbReference type="InterPro" id="IPR036477">
    <property type="entry name" value="Formyl_transf_N_sf"/>
</dbReference>
<proteinExistence type="inferred from homology"/>
<evidence type="ECO:0000256" key="6">
    <source>
        <dbReference type="ARBA" id="ARBA00022917"/>
    </source>
</evidence>
<dbReference type="InterPro" id="IPR005793">
    <property type="entry name" value="Formyl_trans_C"/>
</dbReference>
<keyword evidence="12" id="KW-1185">Reference proteome</keyword>
<dbReference type="InterPro" id="IPR044135">
    <property type="entry name" value="Met-tRNA-FMT_C"/>
</dbReference>
<dbReference type="Pfam" id="PF00551">
    <property type="entry name" value="Formyl_trans_N"/>
    <property type="match status" value="1"/>
</dbReference>
<accession>A0A4V2QD89</accession>
<comment type="function">
    <text evidence="1 8">Attaches a formyl group to the free amino group of methionyl-tRNA(fMet). The formyl group appears to play a dual role in the initiator identity of N-formylmethionyl-tRNA by promoting its recognition by IF2 and preventing the misappropriation of this tRNA by the elongation apparatus.</text>
</comment>
<dbReference type="Gene3D" id="3.40.50.170">
    <property type="entry name" value="Formyl transferase, N-terminal domain"/>
    <property type="match status" value="1"/>
</dbReference>
<dbReference type="PANTHER" id="PTHR11138:SF5">
    <property type="entry name" value="METHIONYL-TRNA FORMYLTRANSFERASE, MITOCHONDRIAL"/>
    <property type="match status" value="1"/>
</dbReference>
<feature type="domain" description="Formyl transferase N-terminal" evidence="9">
    <location>
        <begin position="1"/>
        <end position="181"/>
    </location>
</feature>
<evidence type="ECO:0000256" key="2">
    <source>
        <dbReference type="ARBA" id="ARBA00010699"/>
    </source>
</evidence>
<dbReference type="SUPFAM" id="SSF53328">
    <property type="entry name" value="Formyltransferase"/>
    <property type="match status" value="1"/>
</dbReference>
<dbReference type="EC" id="2.1.2.9" evidence="3 8"/>
<dbReference type="InterPro" id="IPR005794">
    <property type="entry name" value="Fmt"/>
</dbReference>
<evidence type="ECO:0000256" key="3">
    <source>
        <dbReference type="ARBA" id="ARBA00012261"/>
    </source>
</evidence>
<keyword evidence="6 8" id="KW-0648">Protein biosynthesis</keyword>
<evidence type="ECO:0000256" key="5">
    <source>
        <dbReference type="ARBA" id="ARBA00022679"/>
    </source>
</evidence>
<sequence>MRVLFMGTPAFAAASLEALLHSGSFDIAGVVTQPDRPKGRGMTLQPSEVKLVSIQAGLPLWQPSRVADAEFMETFEQINPDVVVVVAFGQKIPDAILFGPRFGCINVHGSLLPKYRGAAPIQWSILNGDASTGITTMYMDQGWDTGDIIYQETLAIAPDENFTSLYQRMARLGGELLVKTLQDVSAGIAPRIPQDSTLATLAPKIKSDLEKIDWTCPGKSIYNGIRVFAPSPGAETFLNQERLKIIAAVPQEFHAASEPVKPGEILQISKEGIVVATGDTTSLCLTKVQPLGKKVMSANDFANGRRLKPGMIFGKKDYIIA</sequence>
<dbReference type="Pfam" id="PF02911">
    <property type="entry name" value="Formyl_trans_C"/>
    <property type="match status" value="1"/>
</dbReference>
<dbReference type="RefSeq" id="WP_279388777.1">
    <property type="nucleotide sequence ID" value="NZ_SLUN01000022.1"/>
</dbReference>
<dbReference type="GO" id="GO:0004479">
    <property type="term" value="F:methionyl-tRNA formyltransferase activity"/>
    <property type="evidence" value="ECO:0007669"/>
    <property type="project" value="UniProtKB-UniRule"/>
</dbReference>
<dbReference type="HAMAP" id="MF_00182">
    <property type="entry name" value="Formyl_trans"/>
    <property type="match status" value="1"/>
</dbReference>
<protein>
    <recommendedName>
        <fullName evidence="4 8">Methionyl-tRNA formyltransferase</fullName>
        <ecNumber evidence="3 8">2.1.2.9</ecNumber>
    </recommendedName>
</protein>
<dbReference type="InterPro" id="IPR002376">
    <property type="entry name" value="Formyl_transf_N"/>
</dbReference>
<dbReference type="InterPro" id="IPR011034">
    <property type="entry name" value="Formyl_transferase-like_C_sf"/>
</dbReference>
<keyword evidence="5 8" id="KW-0808">Transferase</keyword>
<evidence type="ECO:0000256" key="7">
    <source>
        <dbReference type="ARBA" id="ARBA00048558"/>
    </source>
</evidence>
<reference evidence="11 12" key="1">
    <citation type="submission" date="2019-03" db="EMBL/GenBank/DDBJ databases">
        <title>Genomic Encyclopedia of Type Strains, Phase IV (KMG-IV): sequencing the most valuable type-strain genomes for metagenomic binning, comparative biology and taxonomic classification.</title>
        <authorList>
            <person name="Goeker M."/>
        </authorList>
    </citation>
    <scope>NUCLEOTIDE SEQUENCE [LARGE SCALE GENOMIC DNA]</scope>
    <source>
        <strain evidence="11 12">LX-B</strain>
    </source>
</reference>
<dbReference type="Gene3D" id="3.10.25.10">
    <property type="entry name" value="Formyl transferase, C-terminal domain"/>
    <property type="match status" value="1"/>
</dbReference>